<evidence type="ECO:0000313" key="1">
    <source>
        <dbReference type="EMBL" id="HJA80011.1"/>
    </source>
</evidence>
<gene>
    <name evidence="1" type="ORF">H9784_10695</name>
</gene>
<dbReference type="AlphaFoldDB" id="A0A9D2KT25"/>
<organism evidence="1 2">
    <name type="scientific">Candidatus Desulfovibrio intestinavium</name>
    <dbReference type="NCBI Taxonomy" id="2838534"/>
    <lineage>
        <taxon>Bacteria</taxon>
        <taxon>Pseudomonadati</taxon>
        <taxon>Thermodesulfobacteriota</taxon>
        <taxon>Desulfovibrionia</taxon>
        <taxon>Desulfovibrionales</taxon>
        <taxon>Desulfovibrionaceae</taxon>
        <taxon>Desulfovibrio</taxon>
    </lineage>
</organism>
<name>A0A9D2KT25_9BACT</name>
<reference evidence="1" key="1">
    <citation type="journal article" date="2021" name="PeerJ">
        <title>Extensive microbial diversity within the chicken gut microbiome revealed by metagenomics and culture.</title>
        <authorList>
            <person name="Gilroy R."/>
            <person name="Ravi A."/>
            <person name="Getino M."/>
            <person name="Pursley I."/>
            <person name="Horton D.L."/>
            <person name="Alikhan N.F."/>
            <person name="Baker D."/>
            <person name="Gharbi K."/>
            <person name="Hall N."/>
            <person name="Watson M."/>
            <person name="Adriaenssens E.M."/>
            <person name="Foster-Nyarko E."/>
            <person name="Jarju S."/>
            <person name="Secka A."/>
            <person name="Antonio M."/>
            <person name="Oren A."/>
            <person name="Chaudhuri R.R."/>
            <person name="La Ragione R."/>
            <person name="Hildebrand F."/>
            <person name="Pallen M.J."/>
        </authorList>
    </citation>
    <scope>NUCLEOTIDE SEQUENCE</scope>
    <source>
        <strain evidence="1">5032</strain>
    </source>
</reference>
<comment type="caution">
    <text evidence="1">The sequence shown here is derived from an EMBL/GenBank/DDBJ whole genome shotgun (WGS) entry which is preliminary data.</text>
</comment>
<dbReference type="Proteomes" id="UP000823821">
    <property type="component" value="Unassembled WGS sequence"/>
</dbReference>
<proteinExistence type="predicted"/>
<dbReference type="GO" id="GO:0004812">
    <property type="term" value="F:aminoacyl-tRNA ligase activity"/>
    <property type="evidence" value="ECO:0007669"/>
    <property type="project" value="InterPro"/>
</dbReference>
<evidence type="ECO:0000313" key="2">
    <source>
        <dbReference type="Proteomes" id="UP000823821"/>
    </source>
</evidence>
<sequence length="120" mass="13627">MSQIPVPTRPAPKKRTYRKNQPLFALIGKMKLWPSRRGILHGIRSMEVNGDHALVSTHCGKTFLVRNSRTSRASRWLRNKQYVAPCPQCAVPEWKVQKYRGTTFRKKSGAVLRPEGGAEA</sequence>
<accession>A0A9D2KT25</accession>
<protein>
    <recommendedName>
        <fullName evidence="3">Pyrrolysyl-tRNA synthetase, N-terminal region</fullName>
    </recommendedName>
</protein>
<evidence type="ECO:0008006" key="3">
    <source>
        <dbReference type="Google" id="ProtNLM"/>
    </source>
</evidence>
<dbReference type="InterPro" id="IPR023878">
    <property type="entry name" value="Pyrrolysyl-tRNA_ligase_N"/>
</dbReference>
<reference evidence="1" key="2">
    <citation type="submission" date="2021-04" db="EMBL/GenBank/DDBJ databases">
        <authorList>
            <person name="Gilroy R."/>
        </authorList>
    </citation>
    <scope>NUCLEOTIDE SEQUENCE</scope>
    <source>
        <strain evidence="1">5032</strain>
    </source>
</reference>
<dbReference type="NCBIfam" id="TIGR03912">
    <property type="entry name" value="PylS_Nterm"/>
    <property type="match status" value="1"/>
</dbReference>
<dbReference type="EMBL" id="DWZD01000053">
    <property type="protein sequence ID" value="HJA80011.1"/>
    <property type="molecule type" value="Genomic_DNA"/>
</dbReference>